<evidence type="ECO:0008006" key="4">
    <source>
        <dbReference type="Google" id="ProtNLM"/>
    </source>
</evidence>
<accession>A0A810MRR3</accession>
<dbReference type="EMBL" id="AP023359">
    <property type="protein sequence ID" value="BCJ63907.1"/>
    <property type="molecule type" value="Genomic_DNA"/>
</dbReference>
<evidence type="ECO:0000313" key="3">
    <source>
        <dbReference type="Proteomes" id="UP000680866"/>
    </source>
</evidence>
<name>A0A810MRR3_9ACTN</name>
<organism evidence="2 3">
    <name type="scientific">Polymorphospora rubra</name>
    <dbReference type="NCBI Taxonomy" id="338584"/>
    <lineage>
        <taxon>Bacteria</taxon>
        <taxon>Bacillati</taxon>
        <taxon>Actinomycetota</taxon>
        <taxon>Actinomycetes</taxon>
        <taxon>Micromonosporales</taxon>
        <taxon>Micromonosporaceae</taxon>
        <taxon>Polymorphospora</taxon>
    </lineage>
</organism>
<dbReference type="Proteomes" id="UP000680866">
    <property type="component" value="Chromosome"/>
</dbReference>
<feature type="region of interest" description="Disordered" evidence="1">
    <location>
        <begin position="131"/>
        <end position="166"/>
    </location>
</feature>
<reference evidence="2" key="1">
    <citation type="submission" date="2020-08" db="EMBL/GenBank/DDBJ databases">
        <title>Whole genome shotgun sequence of Polymorphospora rubra NBRC 101157.</title>
        <authorList>
            <person name="Komaki H."/>
            <person name="Tamura T."/>
        </authorList>
    </citation>
    <scope>NUCLEOTIDE SEQUENCE</scope>
    <source>
        <strain evidence="2">NBRC 101157</strain>
    </source>
</reference>
<keyword evidence="3" id="KW-1185">Reference proteome</keyword>
<dbReference type="AlphaFoldDB" id="A0A810MRR3"/>
<dbReference type="KEGG" id="pry:Prubr_09280"/>
<gene>
    <name evidence="2" type="ORF">Prubr_09280</name>
</gene>
<proteinExistence type="predicted"/>
<evidence type="ECO:0000313" key="2">
    <source>
        <dbReference type="EMBL" id="BCJ63907.1"/>
    </source>
</evidence>
<protein>
    <recommendedName>
        <fullName evidence="4">Secreted protein</fullName>
    </recommendedName>
</protein>
<evidence type="ECO:0000256" key="1">
    <source>
        <dbReference type="SAM" id="MobiDB-lite"/>
    </source>
</evidence>
<sequence length="166" mass="17918">MRGSSLAEPAADPAAGLRTEYPFVLPRGMVDDRGGVHREGVMRLATARDEINPQGDPRVRHNPAFLTVLLLAQTVTRIGAVQVVDTAVIERLFASDLAFLQDLYRRINQQGHTEAEVGCPQCGARFAVDVAGAPPGDPDVRGRSALGGSRVRRPPPPLVLRQHSRS</sequence>